<dbReference type="RefSeq" id="XP_001805008.1">
    <property type="nucleotide sequence ID" value="XM_001804956.1"/>
</dbReference>
<dbReference type="AlphaFoldDB" id="A0A7U2EX97"/>
<name>A0A7U2EX97_PHANO</name>
<organism evidence="2 3">
    <name type="scientific">Phaeosphaeria nodorum (strain SN15 / ATCC MYA-4574 / FGSC 10173)</name>
    <name type="common">Glume blotch fungus</name>
    <name type="synonym">Parastagonospora nodorum</name>
    <dbReference type="NCBI Taxonomy" id="321614"/>
    <lineage>
        <taxon>Eukaryota</taxon>
        <taxon>Fungi</taxon>
        <taxon>Dikarya</taxon>
        <taxon>Ascomycota</taxon>
        <taxon>Pezizomycotina</taxon>
        <taxon>Dothideomycetes</taxon>
        <taxon>Pleosporomycetidae</taxon>
        <taxon>Pleosporales</taxon>
        <taxon>Pleosporineae</taxon>
        <taxon>Phaeosphaeriaceae</taxon>
        <taxon>Parastagonospora</taxon>
    </lineage>
</organism>
<dbReference type="VEuPathDB" id="FungiDB:JI435_148320"/>
<gene>
    <name evidence="2" type="ORF">JI435_148320</name>
</gene>
<proteinExistence type="predicted"/>
<accession>A0A7U2EX97</accession>
<protein>
    <submittedName>
        <fullName evidence="2">Uncharacterized protein</fullName>
    </submittedName>
</protein>
<evidence type="ECO:0000313" key="2">
    <source>
        <dbReference type="EMBL" id="QRC94667.1"/>
    </source>
</evidence>
<dbReference type="EMBL" id="CP069027">
    <property type="protein sequence ID" value="QRC94667.1"/>
    <property type="molecule type" value="Genomic_DNA"/>
</dbReference>
<dbReference type="KEGG" id="pno:SNOG_14832"/>
<dbReference type="Proteomes" id="UP000663193">
    <property type="component" value="Chromosome 5"/>
</dbReference>
<reference evidence="3" key="1">
    <citation type="journal article" date="2021" name="BMC Genomics">
        <title>Chromosome-level genome assembly and manually-curated proteome of model necrotroph Parastagonospora nodorum Sn15 reveals a genome-wide trove of candidate effector homologs, and redundancy of virulence-related functions within an accessory chromosome.</title>
        <authorList>
            <person name="Bertazzoni S."/>
            <person name="Jones D.A.B."/>
            <person name="Phan H.T."/>
            <person name="Tan K.-C."/>
            <person name="Hane J.K."/>
        </authorList>
    </citation>
    <scope>NUCLEOTIDE SEQUENCE [LARGE SCALE GENOMIC DNA]</scope>
    <source>
        <strain evidence="3">SN15 / ATCC MYA-4574 / FGSC 10173)</strain>
    </source>
</reference>
<evidence type="ECO:0000256" key="1">
    <source>
        <dbReference type="SAM" id="MobiDB-lite"/>
    </source>
</evidence>
<keyword evidence="3" id="KW-1185">Reference proteome</keyword>
<feature type="region of interest" description="Disordered" evidence="1">
    <location>
        <begin position="55"/>
        <end position="86"/>
    </location>
</feature>
<evidence type="ECO:0000313" key="3">
    <source>
        <dbReference type="Proteomes" id="UP000663193"/>
    </source>
</evidence>
<sequence>MSYYGIHDAKVDFTICITCQSEIFAWMAEIFACPTCGGTEYAFPEEPFCPEVQEYSSRASGRGAEMQDSFPPQLRNPSSASKPKCSGSARVLCTSQRPPGPVAIAEFTKTLL</sequence>